<feature type="signal peptide" evidence="1">
    <location>
        <begin position="1"/>
        <end position="21"/>
    </location>
</feature>
<accession>A0A916Y3T7</accession>
<evidence type="ECO:0000313" key="3">
    <source>
        <dbReference type="Proteomes" id="UP000633205"/>
    </source>
</evidence>
<dbReference type="RefSeq" id="WP_188710922.1">
    <property type="nucleotide sequence ID" value="NZ_BMHO01000001.1"/>
</dbReference>
<reference evidence="2" key="2">
    <citation type="submission" date="2020-09" db="EMBL/GenBank/DDBJ databases">
        <authorList>
            <person name="Sun Q."/>
            <person name="Zhou Y."/>
        </authorList>
    </citation>
    <scope>NUCLEOTIDE SEQUENCE</scope>
    <source>
        <strain evidence="2">CGMCC 1.15152</strain>
    </source>
</reference>
<feature type="chain" id="PRO_5039085527" evidence="1">
    <location>
        <begin position="22"/>
        <end position="136"/>
    </location>
</feature>
<evidence type="ECO:0000313" key="2">
    <source>
        <dbReference type="EMBL" id="GGD29510.1"/>
    </source>
</evidence>
<comment type="caution">
    <text evidence="2">The sequence shown here is derived from an EMBL/GenBank/DDBJ whole genome shotgun (WGS) entry which is preliminary data.</text>
</comment>
<keyword evidence="1" id="KW-0732">Signal</keyword>
<sequence length="136" mass="14080">MTRTRRARFLALVGAAALVPAALVGCSAGGQSVADACQVAGDTVTEAMGDLSSVATDPEAATDMFADTLAAMKEAGDKIENEEVKAAFDDFNGSFEEFQTVMADATEDPTNIDTDAMTEISSDLQASSTKLQELCG</sequence>
<keyword evidence="3" id="KW-1185">Reference proteome</keyword>
<dbReference type="PROSITE" id="PS51257">
    <property type="entry name" value="PROKAR_LIPOPROTEIN"/>
    <property type="match status" value="1"/>
</dbReference>
<gene>
    <name evidence="2" type="ORF">GCM10010915_07110</name>
</gene>
<name>A0A916Y3T7_9MICO</name>
<dbReference type="Proteomes" id="UP000633205">
    <property type="component" value="Unassembled WGS sequence"/>
</dbReference>
<evidence type="ECO:0000256" key="1">
    <source>
        <dbReference type="SAM" id="SignalP"/>
    </source>
</evidence>
<dbReference type="AlphaFoldDB" id="A0A916Y3T7"/>
<proteinExistence type="predicted"/>
<reference evidence="2" key="1">
    <citation type="journal article" date="2014" name="Int. J. Syst. Evol. Microbiol.">
        <title>Complete genome sequence of Corynebacterium casei LMG S-19264T (=DSM 44701T), isolated from a smear-ripened cheese.</title>
        <authorList>
            <consortium name="US DOE Joint Genome Institute (JGI-PGF)"/>
            <person name="Walter F."/>
            <person name="Albersmeier A."/>
            <person name="Kalinowski J."/>
            <person name="Ruckert C."/>
        </authorList>
    </citation>
    <scope>NUCLEOTIDE SEQUENCE</scope>
    <source>
        <strain evidence="2">CGMCC 1.15152</strain>
    </source>
</reference>
<organism evidence="2 3">
    <name type="scientific">Microbacterium faecale</name>
    <dbReference type="NCBI Taxonomy" id="1804630"/>
    <lineage>
        <taxon>Bacteria</taxon>
        <taxon>Bacillati</taxon>
        <taxon>Actinomycetota</taxon>
        <taxon>Actinomycetes</taxon>
        <taxon>Micrococcales</taxon>
        <taxon>Microbacteriaceae</taxon>
        <taxon>Microbacterium</taxon>
    </lineage>
</organism>
<dbReference type="EMBL" id="BMHO01000001">
    <property type="protein sequence ID" value="GGD29510.1"/>
    <property type="molecule type" value="Genomic_DNA"/>
</dbReference>
<protein>
    <submittedName>
        <fullName evidence="2">Uncharacterized protein</fullName>
    </submittedName>
</protein>